<dbReference type="PROSITE" id="PS50011">
    <property type="entry name" value="PROTEIN_KINASE_DOM"/>
    <property type="match status" value="1"/>
</dbReference>
<feature type="domain" description="Protein kinase" evidence="1">
    <location>
        <begin position="1"/>
        <end position="123"/>
    </location>
</feature>
<evidence type="ECO:0000259" key="1">
    <source>
        <dbReference type="PROSITE" id="PS50011"/>
    </source>
</evidence>
<evidence type="ECO:0000313" key="2">
    <source>
        <dbReference type="EMBL" id="PIL34814.1"/>
    </source>
</evidence>
<dbReference type="GO" id="GO:0004672">
    <property type="term" value="F:protein kinase activity"/>
    <property type="evidence" value="ECO:0007669"/>
    <property type="project" value="InterPro"/>
</dbReference>
<accession>A0A2G8SM22</accession>
<dbReference type="OrthoDB" id="4062651at2759"/>
<proteinExistence type="predicted"/>
<reference evidence="2 3" key="1">
    <citation type="journal article" date="2015" name="Sci. Rep.">
        <title>Chromosome-level genome map provides insights into diverse defense mechanisms in the medicinal fungus Ganoderma sinense.</title>
        <authorList>
            <person name="Zhu Y."/>
            <person name="Xu J."/>
            <person name="Sun C."/>
            <person name="Zhou S."/>
            <person name="Xu H."/>
            <person name="Nelson D.R."/>
            <person name="Qian J."/>
            <person name="Song J."/>
            <person name="Luo H."/>
            <person name="Xiang L."/>
            <person name="Li Y."/>
            <person name="Xu Z."/>
            <person name="Ji A."/>
            <person name="Wang L."/>
            <person name="Lu S."/>
            <person name="Hayward A."/>
            <person name="Sun W."/>
            <person name="Li X."/>
            <person name="Schwartz D.C."/>
            <person name="Wang Y."/>
            <person name="Chen S."/>
        </authorList>
    </citation>
    <scope>NUCLEOTIDE SEQUENCE [LARGE SCALE GENOMIC DNA]</scope>
    <source>
        <strain evidence="2 3">ZZ0214-1</strain>
    </source>
</reference>
<dbReference type="GO" id="GO:0005524">
    <property type="term" value="F:ATP binding"/>
    <property type="evidence" value="ECO:0007669"/>
    <property type="project" value="InterPro"/>
</dbReference>
<dbReference type="SUPFAM" id="SSF56112">
    <property type="entry name" value="Protein kinase-like (PK-like)"/>
    <property type="match status" value="1"/>
</dbReference>
<evidence type="ECO:0000313" key="3">
    <source>
        <dbReference type="Proteomes" id="UP000230002"/>
    </source>
</evidence>
<dbReference type="InterPro" id="IPR011009">
    <property type="entry name" value="Kinase-like_dom_sf"/>
</dbReference>
<keyword evidence="3" id="KW-1185">Reference proteome</keyword>
<dbReference type="EMBL" id="AYKW01000004">
    <property type="protein sequence ID" value="PIL34814.1"/>
    <property type="molecule type" value="Genomic_DNA"/>
</dbReference>
<dbReference type="Proteomes" id="UP000230002">
    <property type="component" value="Unassembled WGS sequence"/>
</dbReference>
<dbReference type="InterPro" id="IPR000719">
    <property type="entry name" value="Prot_kinase_dom"/>
</dbReference>
<dbReference type="AlphaFoldDB" id="A0A2G8SM22"/>
<sequence>MPFASPVLDICARTTSSVLAVFDQILEGVEHLHRMRISHGDLFEPNVVAATETDVKRDPRLTAGRVYLIDFESCQQFEHGPGEQPAVPLPNTHVKPPLGMKSFDPFSWDVYCLGRTLEYMVQV</sequence>
<comment type="caution">
    <text evidence="2">The sequence shown here is derived from an EMBL/GenBank/DDBJ whole genome shotgun (WGS) entry which is preliminary data.</text>
</comment>
<gene>
    <name evidence="2" type="ORF">GSI_02601</name>
</gene>
<dbReference type="Gene3D" id="1.10.510.10">
    <property type="entry name" value="Transferase(Phosphotransferase) domain 1"/>
    <property type="match status" value="1"/>
</dbReference>
<name>A0A2G8SM22_9APHY</name>
<protein>
    <recommendedName>
        <fullName evidence="1">Protein kinase domain-containing protein</fullName>
    </recommendedName>
</protein>
<organism evidence="2 3">
    <name type="scientific">Ganoderma sinense ZZ0214-1</name>
    <dbReference type="NCBI Taxonomy" id="1077348"/>
    <lineage>
        <taxon>Eukaryota</taxon>
        <taxon>Fungi</taxon>
        <taxon>Dikarya</taxon>
        <taxon>Basidiomycota</taxon>
        <taxon>Agaricomycotina</taxon>
        <taxon>Agaricomycetes</taxon>
        <taxon>Polyporales</taxon>
        <taxon>Polyporaceae</taxon>
        <taxon>Ganoderma</taxon>
    </lineage>
</organism>